<accession>A0A9D2SCW6</accession>
<feature type="transmembrane region" description="Helical" evidence="1">
    <location>
        <begin position="236"/>
        <end position="259"/>
    </location>
</feature>
<reference evidence="2" key="1">
    <citation type="journal article" date="2021" name="PeerJ">
        <title>Extensive microbial diversity within the chicken gut microbiome revealed by metagenomics and culture.</title>
        <authorList>
            <person name="Gilroy R."/>
            <person name="Ravi A."/>
            <person name="Getino M."/>
            <person name="Pursley I."/>
            <person name="Horton D.L."/>
            <person name="Alikhan N.F."/>
            <person name="Baker D."/>
            <person name="Gharbi K."/>
            <person name="Hall N."/>
            <person name="Watson M."/>
            <person name="Adriaenssens E.M."/>
            <person name="Foster-Nyarko E."/>
            <person name="Jarju S."/>
            <person name="Secka A."/>
            <person name="Antonio M."/>
            <person name="Oren A."/>
            <person name="Chaudhuri R.R."/>
            <person name="La Ragione R."/>
            <person name="Hildebrand F."/>
            <person name="Pallen M.J."/>
        </authorList>
    </citation>
    <scope>NUCLEOTIDE SEQUENCE</scope>
    <source>
        <strain evidence="2">USAMLcec3-2134</strain>
    </source>
</reference>
<proteinExistence type="predicted"/>
<evidence type="ECO:0000313" key="3">
    <source>
        <dbReference type="Proteomes" id="UP000886883"/>
    </source>
</evidence>
<keyword evidence="1" id="KW-0472">Membrane</keyword>
<keyword evidence="1" id="KW-1133">Transmembrane helix</keyword>
<comment type="caution">
    <text evidence="2">The sequence shown here is derived from an EMBL/GenBank/DDBJ whole genome shotgun (WGS) entry which is preliminary data.</text>
</comment>
<organism evidence="2 3">
    <name type="scientific">Candidatus Eisenbergiella merdigallinarum</name>
    <dbReference type="NCBI Taxonomy" id="2838552"/>
    <lineage>
        <taxon>Bacteria</taxon>
        <taxon>Bacillati</taxon>
        <taxon>Bacillota</taxon>
        <taxon>Clostridia</taxon>
        <taxon>Lachnospirales</taxon>
        <taxon>Lachnospiraceae</taxon>
        <taxon>Eisenbergiella</taxon>
    </lineage>
</organism>
<feature type="transmembrane region" description="Helical" evidence="1">
    <location>
        <begin position="55"/>
        <end position="75"/>
    </location>
</feature>
<sequence length="271" mass="30283">MLKKLLRHEWLESWKVPALIGIIVAVLSAASAVYFRFAPPLTSDVELHVGNLILFTSYTLVVCSVGLILTIYLGVRFYKNLYTDEGYLMHTLPVKPWMLLASKGLVASAWLWISNILLLVCVLPVTCFALPKMAYFEPEELPQLFDALTNTLGGGIPETIFYLFPYLIVNCAFSALTLYAAVCLGQLFNRHRVMAAVLCYLGINALISTASSFFVLPGMTGMIITHADDFSLILPAFMRTIFFISFFVEIALSAALFFLSDYIMRKCLNLD</sequence>
<dbReference type="Proteomes" id="UP000886883">
    <property type="component" value="Unassembled WGS sequence"/>
</dbReference>
<feature type="transmembrane region" description="Helical" evidence="1">
    <location>
        <begin position="105"/>
        <end position="131"/>
    </location>
</feature>
<feature type="transmembrane region" description="Helical" evidence="1">
    <location>
        <begin position="16"/>
        <end position="35"/>
    </location>
</feature>
<gene>
    <name evidence="2" type="ORF">H9763_06700</name>
</gene>
<evidence type="ECO:0000313" key="2">
    <source>
        <dbReference type="EMBL" id="HJB91144.1"/>
    </source>
</evidence>
<protein>
    <submittedName>
        <fullName evidence="2">Uncharacterized protein</fullName>
    </submittedName>
</protein>
<name>A0A9D2SCW6_9FIRM</name>
<keyword evidence="1" id="KW-0812">Transmembrane</keyword>
<dbReference type="AlphaFoldDB" id="A0A9D2SCW6"/>
<feature type="transmembrane region" description="Helical" evidence="1">
    <location>
        <begin position="193"/>
        <end position="216"/>
    </location>
</feature>
<dbReference type="EMBL" id="DWXE01000023">
    <property type="protein sequence ID" value="HJB91144.1"/>
    <property type="molecule type" value="Genomic_DNA"/>
</dbReference>
<evidence type="ECO:0000256" key="1">
    <source>
        <dbReference type="SAM" id="Phobius"/>
    </source>
</evidence>
<reference evidence="2" key="2">
    <citation type="submission" date="2021-04" db="EMBL/GenBank/DDBJ databases">
        <authorList>
            <person name="Gilroy R."/>
        </authorList>
    </citation>
    <scope>NUCLEOTIDE SEQUENCE</scope>
    <source>
        <strain evidence="2">USAMLcec3-2134</strain>
    </source>
</reference>
<feature type="transmembrane region" description="Helical" evidence="1">
    <location>
        <begin position="160"/>
        <end position="181"/>
    </location>
</feature>